<keyword evidence="1" id="KW-0238">DNA-binding</keyword>
<dbReference type="InterPro" id="IPR025420">
    <property type="entry name" value="DUF4143"/>
</dbReference>
<accession>D6SMJ8</accession>
<dbReference type="EMBL" id="ACJN02000001">
    <property type="protein sequence ID" value="EFI35909.1"/>
    <property type="molecule type" value="Genomic_DNA"/>
</dbReference>
<dbReference type="SUPFAM" id="SSF52540">
    <property type="entry name" value="P-loop containing nucleoside triphosphate hydrolases"/>
    <property type="match status" value="1"/>
</dbReference>
<dbReference type="Gene3D" id="1.10.10.10">
    <property type="entry name" value="Winged helix-like DNA-binding domain superfamily/Winged helix DNA-binding domain"/>
    <property type="match status" value="1"/>
</dbReference>
<evidence type="ECO:0000313" key="4">
    <source>
        <dbReference type="Proteomes" id="UP000005496"/>
    </source>
</evidence>
<dbReference type="SUPFAM" id="SSF46785">
    <property type="entry name" value="Winged helix' DNA-binding domain"/>
    <property type="match status" value="1"/>
</dbReference>
<dbReference type="OrthoDB" id="9768467at2"/>
<dbReference type="InterPro" id="IPR027417">
    <property type="entry name" value="P-loop_NTPase"/>
</dbReference>
<dbReference type="GO" id="GO:0003677">
    <property type="term" value="F:DNA binding"/>
    <property type="evidence" value="ECO:0007669"/>
    <property type="project" value="UniProtKB-KW"/>
</dbReference>
<dbReference type="InterPro" id="IPR036388">
    <property type="entry name" value="WH-like_DNA-bd_sf"/>
</dbReference>
<dbReference type="Pfam" id="PF13173">
    <property type="entry name" value="AAA_14"/>
    <property type="match status" value="1"/>
</dbReference>
<dbReference type="RefSeq" id="WP_008869037.1">
    <property type="nucleotide sequence ID" value="NZ_ACJN02000001.1"/>
</dbReference>
<dbReference type="Gene3D" id="3.40.50.300">
    <property type="entry name" value="P-loop containing nucleotide triphosphate hydrolases"/>
    <property type="match status" value="1"/>
</dbReference>
<feature type="domain" description="AAA+ ATPase" evidence="2">
    <location>
        <begin position="31"/>
        <end position="152"/>
    </location>
</feature>
<sequence length="402" mass="45297">MNLSDLFAIQALLVGNLPATRRFLFERINWDNRLICLYGGRGVGKTTLMLQRLKDCEQEGGKGLYFAADHIQVTAMGIYDIAAEFFRHGGEVVFIDEAHKRPDWAQEIKSLYDSFPRGRLVVSGSSALAMQTGKYDLSRRAFYRMLPVLSFREYLSIVHGREYQPVTLETLLRDHQRLASDVLGSGQVLGHFREYIEAGAYPFVLEGKAEYLQRLENVIEKTLYEDLSLAEGRRSGGVRVMKKLLWLVATSPPMQLCIESVARDVGVSRPTVYDYLAVLERAGLLTTVPPHGHGARLVRKDSKIFLENTNLLWAISQSLTRTDPLGSLRETFFVNQLFSAAARIRVAARGDFIVDDTYTFEVGGKGKGFGQIEETQDGYVVRDGQEVGHGRILPLWLFGFLY</sequence>
<dbReference type="eggNOG" id="COG1373">
    <property type="taxonomic scope" value="Bacteria"/>
</dbReference>
<evidence type="ECO:0000259" key="2">
    <source>
        <dbReference type="SMART" id="SM00382"/>
    </source>
</evidence>
<dbReference type="Proteomes" id="UP000005496">
    <property type="component" value="Unassembled WGS sequence"/>
</dbReference>
<gene>
    <name evidence="3" type="ORF">Dthio_PD3349</name>
</gene>
<dbReference type="PANTHER" id="PTHR42990">
    <property type="entry name" value="ATPASE"/>
    <property type="match status" value="1"/>
</dbReference>
<evidence type="ECO:0000256" key="1">
    <source>
        <dbReference type="ARBA" id="ARBA00023125"/>
    </source>
</evidence>
<dbReference type="Pfam" id="PF13635">
    <property type="entry name" value="DUF4143"/>
    <property type="match status" value="1"/>
</dbReference>
<dbReference type="SMART" id="SM00382">
    <property type="entry name" value="AAA"/>
    <property type="match status" value="1"/>
</dbReference>
<organism evidence="3 4">
    <name type="scientific">Desulfonatronospira thiodismutans ASO3-1</name>
    <dbReference type="NCBI Taxonomy" id="555779"/>
    <lineage>
        <taxon>Bacteria</taxon>
        <taxon>Pseudomonadati</taxon>
        <taxon>Thermodesulfobacteriota</taxon>
        <taxon>Desulfovibrionia</taxon>
        <taxon>Desulfovibrionales</taxon>
        <taxon>Desulfonatronovibrionaceae</taxon>
        <taxon>Desulfonatronospira</taxon>
    </lineage>
</organism>
<dbReference type="AlphaFoldDB" id="D6SMJ8"/>
<dbReference type="InterPro" id="IPR036390">
    <property type="entry name" value="WH_DNA-bd_sf"/>
</dbReference>
<comment type="caution">
    <text evidence="3">The sequence shown here is derived from an EMBL/GenBank/DDBJ whole genome shotgun (WGS) entry which is preliminary data.</text>
</comment>
<dbReference type="InterPro" id="IPR041682">
    <property type="entry name" value="AAA_14"/>
</dbReference>
<evidence type="ECO:0000313" key="3">
    <source>
        <dbReference type="EMBL" id="EFI35909.1"/>
    </source>
</evidence>
<protein>
    <submittedName>
        <fullName evidence="3">AAA ATPase</fullName>
    </submittedName>
</protein>
<proteinExistence type="predicted"/>
<dbReference type="InterPro" id="IPR003593">
    <property type="entry name" value="AAA+_ATPase"/>
</dbReference>
<reference evidence="3" key="1">
    <citation type="submission" date="2010-05" db="EMBL/GenBank/DDBJ databases">
        <title>The draft genome of Desulfonatronospira thiodismutans ASO3-1.</title>
        <authorList>
            <consortium name="US DOE Joint Genome Institute (JGI-PGF)"/>
            <person name="Lucas S."/>
            <person name="Copeland A."/>
            <person name="Lapidus A."/>
            <person name="Cheng J.-F."/>
            <person name="Bruce D."/>
            <person name="Goodwin L."/>
            <person name="Pitluck S."/>
            <person name="Chertkov O."/>
            <person name="Brettin T."/>
            <person name="Detter J.C."/>
            <person name="Han C."/>
            <person name="Land M.L."/>
            <person name="Hauser L."/>
            <person name="Kyrpides N."/>
            <person name="Mikhailova N."/>
            <person name="Muyzer G."/>
            <person name="Woyke T."/>
        </authorList>
    </citation>
    <scope>NUCLEOTIDE SEQUENCE [LARGE SCALE GENOMIC DNA]</scope>
    <source>
        <strain evidence="3">ASO3-1</strain>
    </source>
</reference>
<name>D6SMJ8_9BACT</name>
<dbReference type="PANTHER" id="PTHR42990:SF1">
    <property type="entry name" value="AAA+ ATPASE DOMAIN-CONTAINING PROTEIN"/>
    <property type="match status" value="1"/>
</dbReference>
<keyword evidence="4" id="KW-1185">Reference proteome</keyword>